<keyword evidence="2" id="KW-1185">Reference proteome</keyword>
<reference evidence="2" key="1">
    <citation type="journal article" date="2014" name="Nat. Commun.">
        <title>Genomic adaptations of the halophilic Dead Sea filamentous fungus Eurotium rubrum.</title>
        <authorList>
            <person name="Kis-Papo T."/>
            <person name="Weig A.R."/>
            <person name="Riley R."/>
            <person name="Persoh D."/>
            <person name="Salamov A."/>
            <person name="Sun H."/>
            <person name="Lipzen A."/>
            <person name="Wasser S.P."/>
            <person name="Rambold G."/>
            <person name="Grigoriev I.V."/>
            <person name="Nevo E."/>
        </authorList>
    </citation>
    <scope>NUCLEOTIDE SEQUENCE [LARGE SCALE GENOMIC DNA]</scope>
    <source>
        <strain evidence="2">CBS 135680</strain>
    </source>
</reference>
<dbReference type="EMBL" id="KK088425">
    <property type="protein sequence ID" value="EYE94730.1"/>
    <property type="molecule type" value="Genomic_DNA"/>
</dbReference>
<gene>
    <name evidence="1" type="ORF">EURHEDRAFT_84317</name>
</gene>
<protein>
    <submittedName>
        <fullName evidence="1">Uncharacterized protein</fullName>
    </submittedName>
</protein>
<organism evidence="1 2">
    <name type="scientific">Aspergillus ruber (strain CBS 135680)</name>
    <dbReference type="NCBI Taxonomy" id="1388766"/>
    <lineage>
        <taxon>Eukaryota</taxon>
        <taxon>Fungi</taxon>
        <taxon>Dikarya</taxon>
        <taxon>Ascomycota</taxon>
        <taxon>Pezizomycotina</taxon>
        <taxon>Eurotiomycetes</taxon>
        <taxon>Eurotiomycetidae</taxon>
        <taxon>Eurotiales</taxon>
        <taxon>Aspergillaceae</taxon>
        <taxon>Aspergillus</taxon>
        <taxon>Aspergillus subgen. Aspergillus</taxon>
    </lineage>
</organism>
<evidence type="ECO:0000313" key="2">
    <source>
        <dbReference type="Proteomes" id="UP000019804"/>
    </source>
</evidence>
<name>A0A017SEQ8_ASPRC</name>
<sequence length="79" mass="9306">MVDWIGMSGGHPGRKVRSSLSRYEGRLIVQKRLRNMIRTRIMLDTEWLICLVFWYHCTVHGGGNRNRSGRDGELQFWDV</sequence>
<dbReference type="Proteomes" id="UP000019804">
    <property type="component" value="Unassembled WGS sequence"/>
</dbReference>
<evidence type="ECO:0000313" key="1">
    <source>
        <dbReference type="EMBL" id="EYE94730.1"/>
    </source>
</evidence>
<proteinExistence type="predicted"/>
<accession>A0A017SEQ8</accession>
<dbReference type="GeneID" id="63702791"/>
<dbReference type="HOGENOM" id="CLU_2605625_0_0_1"/>
<dbReference type="RefSeq" id="XP_040638418.1">
    <property type="nucleotide sequence ID" value="XM_040787667.1"/>
</dbReference>
<dbReference type="AlphaFoldDB" id="A0A017SEQ8"/>